<dbReference type="KEGG" id="cpra:CPter91_1048"/>
<evidence type="ECO:0000313" key="4">
    <source>
        <dbReference type="Proteomes" id="UP000074561"/>
    </source>
</evidence>
<dbReference type="PATRIC" id="fig|279113.10.peg.954"/>
<feature type="compositionally biased region" description="Basic residues" evidence="1">
    <location>
        <begin position="18"/>
        <end position="29"/>
    </location>
</feature>
<dbReference type="Proteomes" id="UP000074561">
    <property type="component" value="Chromosome"/>
</dbReference>
<gene>
    <name evidence="3" type="ORF">CPter291_0964</name>
    <name evidence="2" type="ORF">CPter91_1048</name>
</gene>
<evidence type="ECO:0000256" key="1">
    <source>
        <dbReference type="SAM" id="MobiDB-lite"/>
    </source>
</evidence>
<name>A0A127Q074_9BURK</name>
<dbReference type="EMBL" id="CP013236">
    <property type="protein sequence ID" value="AMP13242.1"/>
    <property type="molecule type" value="Genomic_DNA"/>
</dbReference>
<evidence type="ECO:0000313" key="3">
    <source>
        <dbReference type="EMBL" id="AMP13242.1"/>
    </source>
</evidence>
<dbReference type="Proteomes" id="UP000074914">
    <property type="component" value="Chromosome"/>
</dbReference>
<feature type="region of interest" description="Disordered" evidence="1">
    <location>
        <begin position="14"/>
        <end position="47"/>
    </location>
</feature>
<dbReference type="AlphaFoldDB" id="A0A127Q074"/>
<evidence type="ECO:0000313" key="2">
    <source>
        <dbReference type="EMBL" id="AMP03433.1"/>
    </source>
</evidence>
<keyword evidence="5" id="KW-1185">Reference proteome</keyword>
<reference evidence="4 5" key="1">
    <citation type="submission" date="2015-11" db="EMBL/GenBank/DDBJ databases">
        <title>Exploring the genomic traits of fungus-feeding bacterial genus Collimonas.</title>
        <authorList>
            <person name="Song C."/>
            <person name="Schmidt R."/>
            <person name="de Jager V."/>
            <person name="Krzyzanowska D."/>
            <person name="Jongedijk E."/>
            <person name="Cankar K."/>
            <person name="Beekwilder J."/>
            <person name="van Veen A."/>
            <person name="de Boer W."/>
            <person name="van Veen J.A."/>
            <person name="Garbeva P."/>
        </authorList>
    </citation>
    <scope>NUCLEOTIDE SEQUENCE [LARGE SCALE GENOMIC DNA]</scope>
    <source>
        <strain evidence="3 5">Ter291</strain>
        <strain evidence="2 4">Ter91</strain>
    </source>
</reference>
<proteinExistence type="predicted"/>
<sequence length="47" mass="4874">MWSLSAVLQASQQAAKNAKAKPQKKKRLHGYATASESSPACAALSAS</sequence>
<protein>
    <submittedName>
        <fullName evidence="2">Uncharacterized protein</fullName>
    </submittedName>
</protein>
<organism evidence="2 4">
    <name type="scientific">Collimonas pratensis</name>
    <dbReference type="NCBI Taxonomy" id="279113"/>
    <lineage>
        <taxon>Bacteria</taxon>
        <taxon>Pseudomonadati</taxon>
        <taxon>Pseudomonadota</taxon>
        <taxon>Betaproteobacteria</taxon>
        <taxon>Burkholderiales</taxon>
        <taxon>Oxalobacteraceae</taxon>
        <taxon>Collimonas</taxon>
    </lineage>
</organism>
<accession>A0A127Q074</accession>
<evidence type="ECO:0000313" key="5">
    <source>
        <dbReference type="Proteomes" id="UP000074914"/>
    </source>
</evidence>
<dbReference type="EMBL" id="CP013234">
    <property type="protein sequence ID" value="AMP03433.1"/>
    <property type="molecule type" value="Genomic_DNA"/>
</dbReference>